<evidence type="ECO:0000256" key="1">
    <source>
        <dbReference type="ARBA" id="ARBA00004229"/>
    </source>
</evidence>
<keyword evidence="5" id="KW-0812">Transmembrane</keyword>
<dbReference type="GO" id="GO:0009507">
    <property type="term" value="C:chloroplast"/>
    <property type="evidence" value="ECO:0007669"/>
    <property type="project" value="UniProtKB-SubCell"/>
</dbReference>
<dbReference type="OrthoDB" id="513190at2759"/>
<keyword evidence="3" id="KW-0934">Plastid</keyword>
<gene>
    <name evidence="6" type="primary">PLESTMB000304</name>
    <name evidence="6" type="ORF">PLESTB_000774200</name>
</gene>
<sequence>MLQFSNLTRTALPRRARAQGYRKSWRSVCRSAEQEGASSVTTIERPPVDEDVKVKATISALDALLGDAASTPASSRAASSATASTSGSTAAPPRPASPPSAPGGIQLPKLPLGDNNSGTAPRRKAAGLTFDQVMGFSGLAPEVINGRAAMIGFFLAISSELKTGESVFAQMVSGGAAQALIVILAVTVASFAPAIRGTPLDEVFNKAPKKVTEWGPFTAAAEGLNGRLAMIGLALLIFFEGAGSTAFFLN</sequence>
<comment type="caution">
    <text evidence="6">The sequence shown here is derived from an EMBL/GenBank/DDBJ whole genome shotgun (WGS) entry which is preliminary data.</text>
</comment>
<evidence type="ECO:0000256" key="3">
    <source>
        <dbReference type="ARBA" id="ARBA00022640"/>
    </source>
</evidence>
<proteinExistence type="predicted"/>
<evidence type="ECO:0000256" key="4">
    <source>
        <dbReference type="SAM" id="MobiDB-lite"/>
    </source>
</evidence>
<dbReference type="InterPro" id="IPR022796">
    <property type="entry name" value="Chloroa_b-bind"/>
</dbReference>
<keyword evidence="2" id="KW-0150">Chloroplast</keyword>
<keyword evidence="7" id="KW-1185">Reference proteome</keyword>
<evidence type="ECO:0000256" key="5">
    <source>
        <dbReference type="SAM" id="Phobius"/>
    </source>
</evidence>
<protein>
    <submittedName>
        <fullName evidence="6">Uncharacterized protein</fullName>
    </submittedName>
</protein>
<dbReference type="Pfam" id="PF00504">
    <property type="entry name" value="Chloroa_b-bind"/>
    <property type="match status" value="1"/>
</dbReference>
<feature type="transmembrane region" description="Helical" evidence="5">
    <location>
        <begin position="228"/>
        <end position="249"/>
    </location>
</feature>
<keyword evidence="5" id="KW-0472">Membrane</keyword>
<dbReference type="EMBL" id="BRXU01000008">
    <property type="protein sequence ID" value="GLC53665.1"/>
    <property type="molecule type" value="Genomic_DNA"/>
</dbReference>
<evidence type="ECO:0000256" key="2">
    <source>
        <dbReference type="ARBA" id="ARBA00022528"/>
    </source>
</evidence>
<comment type="subcellular location">
    <subcellularLocation>
        <location evidence="1">Plastid</location>
        <location evidence="1">Chloroplast</location>
    </subcellularLocation>
</comment>
<feature type="compositionally biased region" description="Low complexity" evidence="4">
    <location>
        <begin position="72"/>
        <end position="91"/>
    </location>
</feature>
<name>A0A9W6BKY5_9CHLO</name>
<keyword evidence="5" id="KW-1133">Transmembrane helix</keyword>
<feature type="region of interest" description="Disordered" evidence="4">
    <location>
        <begin position="1"/>
        <end position="24"/>
    </location>
</feature>
<dbReference type="Proteomes" id="UP001165080">
    <property type="component" value="Unassembled WGS sequence"/>
</dbReference>
<dbReference type="AlphaFoldDB" id="A0A9W6BKY5"/>
<organism evidence="6 7">
    <name type="scientific">Pleodorina starrii</name>
    <dbReference type="NCBI Taxonomy" id="330485"/>
    <lineage>
        <taxon>Eukaryota</taxon>
        <taxon>Viridiplantae</taxon>
        <taxon>Chlorophyta</taxon>
        <taxon>core chlorophytes</taxon>
        <taxon>Chlorophyceae</taxon>
        <taxon>CS clade</taxon>
        <taxon>Chlamydomonadales</taxon>
        <taxon>Volvocaceae</taxon>
        <taxon>Pleodorina</taxon>
    </lineage>
</organism>
<dbReference type="SUPFAM" id="SSF103511">
    <property type="entry name" value="Chlorophyll a-b binding protein"/>
    <property type="match status" value="1"/>
</dbReference>
<accession>A0A9W6BKY5</accession>
<evidence type="ECO:0000313" key="7">
    <source>
        <dbReference type="Proteomes" id="UP001165080"/>
    </source>
</evidence>
<evidence type="ECO:0000313" key="6">
    <source>
        <dbReference type="EMBL" id="GLC53665.1"/>
    </source>
</evidence>
<feature type="region of interest" description="Disordered" evidence="4">
    <location>
        <begin position="72"/>
        <end position="122"/>
    </location>
</feature>
<feature type="compositionally biased region" description="Pro residues" evidence="4">
    <location>
        <begin position="92"/>
        <end position="101"/>
    </location>
</feature>
<reference evidence="6 7" key="1">
    <citation type="journal article" date="2023" name="Commun. Biol.">
        <title>Reorganization of the ancestral sex-determining regions during the evolution of trioecy in Pleodorina starrii.</title>
        <authorList>
            <person name="Takahashi K."/>
            <person name="Suzuki S."/>
            <person name="Kawai-Toyooka H."/>
            <person name="Yamamoto K."/>
            <person name="Hamaji T."/>
            <person name="Ootsuki R."/>
            <person name="Yamaguchi H."/>
            <person name="Kawachi M."/>
            <person name="Higashiyama T."/>
            <person name="Nozaki H."/>
        </authorList>
    </citation>
    <scope>NUCLEOTIDE SEQUENCE [LARGE SCALE GENOMIC DNA]</scope>
    <source>
        <strain evidence="6 7">NIES-4479</strain>
    </source>
</reference>
<feature type="transmembrane region" description="Helical" evidence="5">
    <location>
        <begin position="176"/>
        <end position="195"/>
    </location>
</feature>